<proteinExistence type="predicted"/>
<sequence length="95" mass="10790">MGHDSIPVATLVSRRKPTIYCFSWKLFRNLRVAMGQYRHRLKSLTLLSILCHAVHCWQRPLDAQAGRGTREARFPPASLVGYGNRPVLPPGHAER</sequence>
<dbReference type="VEuPathDB" id="ToxoDB:TGDOM2_357040"/>
<name>A0A086KRP9_TOXGO</name>
<evidence type="ECO:0000313" key="3">
    <source>
        <dbReference type="Proteomes" id="UP000028837"/>
    </source>
</evidence>
<evidence type="ECO:0000256" key="1">
    <source>
        <dbReference type="SAM" id="MobiDB-lite"/>
    </source>
</evidence>
<accession>A0A086KRP9</accession>
<dbReference type="AlphaFoldDB" id="A0A086KRP9"/>
<gene>
    <name evidence="2" type="ORF">TGDOM2_357040</name>
</gene>
<comment type="caution">
    <text evidence="2">The sequence shown here is derived from an EMBL/GenBank/DDBJ whole genome shotgun (WGS) entry which is preliminary data.</text>
</comment>
<evidence type="ECO:0000313" key="2">
    <source>
        <dbReference type="EMBL" id="KFG47067.1"/>
    </source>
</evidence>
<reference evidence="2 3" key="1">
    <citation type="submission" date="2014-02" db="EMBL/GenBank/DDBJ databases">
        <authorList>
            <person name="Sibley D."/>
            <person name="Venepally P."/>
            <person name="Karamycheva S."/>
            <person name="Hadjithomas M."/>
            <person name="Khan A."/>
            <person name="Brunk B."/>
            <person name="Roos D."/>
            <person name="Caler E."/>
            <person name="Lorenzi H."/>
        </authorList>
    </citation>
    <scope>NUCLEOTIDE SEQUENCE [LARGE SCALE GENOMIC DNA]</scope>
    <source>
        <strain evidence="2 3">GAB2-2007-GAL-DOM2</strain>
    </source>
</reference>
<protein>
    <submittedName>
        <fullName evidence="2">Uncharacterized protein</fullName>
    </submittedName>
</protein>
<organism evidence="2 3">
    <name type="scientific">Toxoplasma gondii GAB2-2007-GAL-DOM2</name>
    <dbReference type="NCBI Taxonomy" id="1130820"/>
    <lineage>
        <taxon>Eukaryota</taxon>
        <taxon>Sar</taxon>
        <taxon>Alveolata</taxon>
        <taxon>Apicomplexa</taxon>
        <taxon>Conoidasida</taxon>
        <taxon>Coccidia</taxon>
        <taxon>Eucoccidiorida</taxon>
        <taxon>Eimeriorina</taxon>
        <taxon>Sarcocystidae</taxon>
        <taxon>Toxoplasma</taxon>
    </lineage>
</organism>
<feature type="region of interest" description="Disordered" evidence="1">
    <location>
        <begin position="74"/>
        <end position="95"/>
    </location>
</feature>
<dbReference type="EMBL" id="AHZU02000228">
    <property type="protein sequence ID" value="KFG47067.1"/>
    <property type="molecule type" value="Genomic_DNA"/>
</dbReference>
<dbReference type="Proteomes" id="UP000028837">
    <property type="component" value="Unassembled WGS sequence"/>
</dbReference>